<sequence length="151" mass="17087">MTNEYSDLGEEITAQILDTGLAADAEIKGCSAEEIDRIERECEVALPEAYRSYLQHIGKSAGDFLRGYTCHYPQIIQEQAKAERVVKRETTATELDRHRFVFAGSQGVTFFYFDVRKPDPPVYVIADGHGEPDKVTDSFSEWLFETLAQQT</sequence>
<name>A0A6C0UGA2_9EURY</name>
<dbReference type="SMART" id="SM00860">
    <property type="entry name" value="SMI1_KNR4"/>
    <property type="match status" value="1"/>
</dbReference>
<dbReference type="InterPro" id="IPR018958">
    <property type="entry name" value="Knr4/Smi1-like_dom"/>
</dbReference>
<organism evidence="2 3">
    <name type="scientific">Halogeometricum borinquense</name>
    <dbReference type="NCBI Taxonomy" id="60847"/>
    <lineage>
        <taxon>Archaea</taxon>
        <taxon>Methanobacteriati</taxon>
        <taxon>Methanobacteriota</taxon>
        <taxon>Stenosarchaea group</taxon>
        <taxon>Halobacteria</taxon>
        <taxon>Halobacteriales</taxon>
        <taxon>Haloferacaceae</taxon>
        <taxon>Halogeometricum</taxon>
    </lineage>
</organism>
<reference evidence="2 3" key="1">
    <citation type="submission" date="2020-02" db="EMBL/GenBank/DDBJ databases">
        <title>Whole genome sequence of Halogeometricum borinquense strain wsp4.</title>
        <authorList>
            <person name="Verma D.K."/>
            <person name="Gopal K."/>
            <person name="Prasad E.S."/>
        </authorList>
    </citation>
    <scope>NUCLEOTIDE SEQUENCE [LARGE SCALE GENOMIC DNA]</scope>
    <source>
        <strain evidence="3">wsp4</strain>
    </source>
</reference>
<evidence type="ECO:0000313" key="2">
    <source>
        <dbReference type="EMBL" id="QIB74506.1"/>
    </source>
</evidence>
<dbReference type="AlphaFoldDB" id="A0A6C0UGA2"/>
<dbReference type="EMBL" id="CP048739">
    <property type="protein sequence ID" value="QIB74506.1"/>
    <property type="molecule type" value="Genomic_DNA"/>
</dbReference>
<dbReference type="Gene3D" id="3.40.1580.10">
    <property type="entry name" value="SMI1/KNR4-like"/>
    <property type="match status" value="1"/>
</dbReference>
<protein>
    <submittedName>
        <fullName evidence="2">SMI1/KNR4 family protein</fullName>
    </submittedName>
</protein>
<accession>A0A6C0UGA2</accession>
<dbReference type="SUPFAM" id="SSF160631">
    <property type="entry name" value="SMI1/KNR4-like"/>
    <property type="match status" value="1"/>
</dbReference>
<dbReference type="Proteomes" id="UP000465846">
    <property type="component" value="Chromosome"/>
</dbReference>
<dbReference type="RefSeq" id="WP_163486432.1">
    <property type="nucleotide sequence ID" value="NZ_CP048739.1"/>
</dbReference>
<feature type="domain" description="Knr4/Smi1-like" evidence="1">
    <location>
        <begin position="29"/>
        <end position="145"/>
    </location>
</feature>
<gene>
    <name evidence="2" type="ORF">G3I44_09570</name>
</gene>
<proteinExistence type="predicted"/>
<evidence type="ECO:0000259" key="1">
    <source>
        <dbReference type="SMART" id="SM00860"/>
    </source>
</evidence>
<dbReference type="InterPro" id="IPR037883">
    <property type="entry name" value="Knr4/Smi1-like_sf"/>
</dbReference>
<dbReference type="GeneID" id="44079649"/>
<evidence type="ECO:0000313" key="3">
    <source>
        <dbReference type="Proteomes" id="UP000465846"/>
    </source>
</evidence>
<dbReference type="Pfam" id="PF09346">
    <property type="entry name" value="SMI1_KNR4"/>
    <property type="match status" value="1"/>
</dbReference>